<feature type="domain" description="Core Histone H2A/H2B/H3" evidence="8">
    <location>
        <begin position="4"/>
        <end position="61"/>
    </location>
</feature>
<dbReference type="Proteomes" id="UP000281553">
    <property type="component" value="Unassembled WGS sequence"/>
</dbReference>
<dbReference type="Pfam" id="PF00125">
    <property type="entry name" value="Histone"/>
    <property type="match status" value="1"/>
</dbReference>
<reference evidence="10 11" key="1">
    <citation type="submission" date="2018-11" db="EMBL/GenBank/DDBJ databases">
        <authorList>
            <consortium name="Pathogen Informatics"/>
        </authorList>
    </citation>
    <scope>NUCLEOTIDE SEQUENCE [LARGE SCALE GENOMIC DNA]</scope>
</reference>
<organism evidence="10 11">
    <name type="scientific">Dibothriocephalus latus</name>
    <name type="common">Fish tapeworm</name>
    <name type="synonym">Diphyllobothrium latum</name>
    <dbReference type="NCBI Taxonomy" id="60516"/>
    <lineage>
        <taxon>Eukaryota</taxon>
        <taxon>Metazoa</taxon>
        <taxon>Spiralia</taxon>
        <taxon>Lophotrochozoa</taxon>
        <taxon>Platyhelminthes</taxon>
        <taxon>Cestoda</taxon>
        <taxon>Eucestoda</taxon>
        <taxon>Diphyllobothriidea</taxon>
        <taxon>Diphyllobothriidae</taxon>
        <taxon>Dibothriocephalus</taxon>
    </lineage>
</organism>
<accession>A0A3P7PCK9</accession>
<keyword evidence="5 7" id="KW-0158">Chromosome</keyword>
<dbReference type="InterPro" id="IPR002119">
    <property type="entry name" value="Histone_H2A"/>
</dbReference>
<protein>
    <recommendedName>
        <fullName evidence="4 7">Histone H2A</fullName>
    </recommendedName>
</protein>
<keyword evidence="7" id="KW-0238">DNA-binding</keyword>
<comment type="function">
    <text evidence="1">Core component of nucleosome. Nucleosomes wrap and compact DNA into chromatin, limiting DNA accessibility to the cellular machineries which require DNA as a template. Histones thereby play a central role in transcription regulation, DNA repair, DNA replication and chromosomal stability. DNA accessibility is regulated via a complex set of post-translational modifications of histones, also called histone code, and nucleosome remodeling.</text>
</comment>
<gene>
    <name evidence="10" type="ORF">DILT_LOCUS11587</name>
</gene>
<dbReference type="PANTHER" id="PTHR23430">
    <property type="entry name" value="HISTONE H2A"/>
    <property type="match status" value="1"/>
</dbReference>
<dbReference type="GO" id="GO:0000786">
    <property type="term" value="C:nucleosome"/>
    <property type="evidence" value="ECO:0007669"/>
    <property type="project" value="UniProtKB-KW"/>
</dbReference>
<dbReference type="EMBL" id="UYRU01063531">
    <property type="protein sequence ID" value="VDN15756.1"/>
    <property type="molecule type" value="Genomic_DNA"/>
</dbReference>
<dbReference type="GO" id="GO:0003677">
    <property type="term" value="F:DNA binding"/>
    <property type="evidence" value="ECO:0007669"/>
    <property type="project" value="UniProtKB-KW"/>
</dbReference>
<dbReference type="SUPFAM" id="SSF47113">
    <property type="entry name" value="Histone-fold"/>
    <property type="match status" value="1"/>
</dbReference>
<evidence type="ECO:0000256" key="7">
    <source>
        <dbReference type="RuleBase" id="RU003767"/>
    </source>
</evidence>
<dbReference type="InterPro" id="IPR007125">
    <property type="entry name" value="H2A/H2B/H3"/>
</dbReference>
<feature type="domain" description="Histone H2A C-terminal" evidence="9">
    <location>
        <begin position="68"/>
        <end position="96"/>
    </location>
</feature>
<evidence type="ECO:0000256" key="2">
    <source>
        <dbReference type="ARBA" id="ARBA00004286"/>
    </source>
</evidence>
<evidence type="ECO:0000256" key="1">
    <source>
        <dbReference type="ARBA" id="ARBA00002001"/>
    </source>
</evidence>
<dbReference type="Gene3D" id="1.10.20.10">
    <property type="entry name" value="Histone, subunit A"/>
    <property type="match status" value="1"/>
</dbReference>
<dbReference type="InterPro" id="IPR032454">
    <property type="entry name" value="Histone_H2A_C"/>
</dbReference>
<comment type="subunit">
    <text evidence="3 7">The nucleosome is a histone octamer containing two molecules each of H2A, H2B, H3 and H4 assembled in one H3-H4 heterotetramer and two H2A-H2B heterodimers. The octamer wraps approximately 147 bp of DNA.</text>
</comment>
<dbReference type="GO" id="GO:0005634">
    <property type="term" value="C:nucleus"/>
    <property type="evidence" value="ECO:0007669"/>
    <property type="project" value="UniProtKB-SubCell"/>
</dbReference>
<keyword evidence="6 7" id="KW-0544">Nucleosome core</keyword>
<comment type="subcellular location">
    <subcellularLocation>
        <location evidence="2">Chromosome</location>
    </subcellularLocation>
    <subcellularLocation>
        <location evidence="7">Nucleus</location>
    </subcellularLocation>
</comment>
<dbReference type="InterPro" id="IPR009072">
    <property type="entry name" value="Histone-fold"/>
</dbReference>
<dbReference type="GO" id="GO:0030527">
    <property type="term" value="F:structural constituent of chromatin"/>
    <property type="evidence" value="ECO:0007669"/>
    <property type="project" value="InterPro"/>
</dbReference>
<evidence type="ECO:0000256" key="4">
    <source>
        <dbReference type="ARBA" id="ARBA00017642"/>
    </source>
</evidence>
<proteinExistence type="inferred from homology"/>
<keyword evidence="11" id="KW-1185">Reference proteome</keyword>
<dbReference type="AlphaFoldDB" id="A0A3P7PCK9"/>
<dbReference type="CDD" id="cd00074">
    <property type="entry name" value="HFD_H2A"/>
    <property type="match status" value="1"/>
</dbReference>
<evidence type="ECO:0000313" key="10">
    <source>
        <dbReference type="EMBL" id="VDN15756.1"/>
    </source>
</evidence>
<evidence type="ECO:0000313" key="11">
    <source>
        <dbReference type="Proteomes" id="UP000281553"/>
    </source>
</evidence>
<evidence type="ECO:0000259" key="9">
    <source>
        <dbReference type="Pfam" id="PF16211"/>
    </source>
</evidence>
<comment type="similarity">
    <text evidence="7">Belongs to the histone H2A family.</text>
</comment>
<dbReference type="GO" id="GO:0046982">
    <property type="term" value="F:protein heterodimerization activity"/>
    <property type="evidence" value="ECO:0007669"/>
    <property type="project" value="InterPro"/>
</dbReference>
<dbReference type="PRINTS" id="PR00620">
    <property type="entry name" value="HISTONEH2A"/>
</dbReference>
<evidence type="ECO:0000256" key="6">
    <source>
        <dbReference type="ARBA" id="ARBA00023269"/>
    </source>
</evidence>
<dbReference type="OrthoDB" id="9421954at2759"/>
<sequence>MSVGRVDRHLKLSRYTQRTLTAASVYLSAAIEYLVAEVNRISGNLVKPNKRKTITPRHIRLGVWNDAELNELLKYVHISHGGVLPCIHPSLLKRKSVSGQVQNRTGGLTPRPVPDKASLVDLKQVASIAPWCNCSIYMAFLLTTPPLSTSYPKIPYLTPSVYLLKRFFRRILNYCKHYIFRIRYITIAIPPVCVILFRQQCKGLFPISL</sequence>
<keyword evidence="7" id="KW-0539">Nucleus</keyword>
<evidence type="ECO:0000256" key="5">
    <source>
        <dbReference type="ARBA" id="ARBA00022454"/>
    </source>
</evidence>
<dbReference type="Pfam" id="PF16211">
    <property type="entry name" value="Histone_H2A_C"/>
    <property type="match status" value="1"/>
</dbReference>
<evidence type="ECO:0000259" key="8">
    <source>
        <dbReference type="Pfam" id="PF00125"/>
    </source>
</evidence>
<evidence type="ECO:0000256" key="3">
    <source>
        <dbReference type="ARBA" id="ARBA00011538"/>
    </source>
</evidence>
<name>A0A3P7PCK9_DIBLA</name>
<dbReference type="SMART" id="SM00414">
    <property type="entry name" value="H2A"/>
    <property type="match status" value="1"/>
</dbReference>